<dbReference type="CDD" id="cd00082">
    <property type="entry name" value="HisKA"/>
    <property type="match status" value="1"/>
</dbReference>
<comment type="catalytic activity">
    <reaction evidence="1">
        <text>ATP + protein L-histidine = ADP + protein N-phospho-L-histidine.</text>
        <dbReference type="EC" id="2.7.13.3"/>
    </reaction>
</comment>
<dbReference type="InterPro" id="IPR036097">
    <property type="entry name" value="HisK_dim/P_sf"/>
</dbReference>
<sequence>MATDRRRRGGTGPTAPDAPTAGKDLNPVLERLADLERRSLLAEQARQQAHRLRTPLSVIDLIAETMQLESHADTQRAERLARIQSAAGSLATELSEAVKSTRFGDGPRQRVDASALAAEVVRSFGGDVAADGAVGITIAVEPGSLEAALVHALRLVGVGTDCNGVCAQRPRLRTEQRDGEVWLAITAAGAQPPDTPRERADLRLMAKAAERVAQDHGGSLTLGPDSATFRLPLGGD</sequence>
<evidence type="ECO:0000256" key="3">
    <source>
        <dbReference type="SAM" id="MobiDB-lite"/>
    </source>
</evidence>
<reference evidence="4 5" key="1">
    <citation type="journal article" date="2020" name="Microorganisms">
        <title>Osmotic Adaptation and Compatible Solute Biosynthesis of Phototrophic Bacteria as Revealed from Genome Analyses.</title>
        <authorList>
            <person name="Imhoff J.F."/>
            <person name="Rahn T."/>
            <person name="Kunzel S."/>
            <person name="Keller A."/>
            <person name="Neulinger S.C."/>
        </authorList>
    </citation>
    <scope>NUCLEOTIDE SEQUENCE [LARGE SCALE GENOMIC DNA]</scope>
    <source>
        <strain evidence="4 5">DSM 6210</strain>
    </source>
</reference>
<comment type="caution">
    <text evidence="4">The sequence shown here is derived from an EMBL/GenBank/DDBJ whole genome shotgun (WGS) entry which is preliminary data.</text>
</comment>
<gene>
    <name evidence="4" type="ORF">CKO31_04045</name>
</gene>
<dbReference type="EC" id="2.7.13.3" evidence="2"/>
<dbReference type="InterPro" id="IPR003661">
    <property type="entry name" value="HisK_dim/P_dom"/>
</dbReference>
<feature type="region of interest" description="Disordered" evidence="3">
    <location>
        <begin position="1"/>
        <end position="25"/>
    </location>
</feature>
<organism evidence="4 5">
    <name type="scientific">Thiohalocapsa halophila</name>
    <dbReference type="NCBI Taxonomy" id="69359"/>
    <lineage>
        <taxon>Bacteria</taxon>
        <taxon>Pseudomonadati</taxon>
        <taxon>Pseudomonadota</taxon>
        <taxon>Gammaproteobacteria</taxon>
        <taxon>Chromatiales</taxon>
        <taxon>Chromatiaceae</taxon>
        <taxon>Thiohalocapsa</taxon>
    </lineage>
</organism>
<proteinExistence type="predicted"/>
<dbReference type="EMBL" id="NRRV01000006">
    <property type="protein sequence ID" value="MBK1629927.1"/>
    <property type="molecule type" value="Genomic_DNA"/>
</dbReference>
<evidence type="ECO:0000313" key="4">
    <source>
        <dbReference type="EMBL" id="MBK1629927.1"/>
    </source>
</evidence>
<dbReference type="SUPFAM" id="SSF47384">
    <property type="entry name" value="Homodimeric domain of signal transducing histidine kinase"/>
    <property type="match status" value="1"/>
</dbReference>
<dbReference type="Proteomes" id="UP000748752">
    <property type="component" value="Unassembled WGS sequence"/>
</dbReference>
<name>A0ABS1CDF1_9GAMM</name>
<evidence type="ECO:0000256" key="1">
    <source>
        <dbReference type="ARBA" id="ARBA00000085"/>
    </source>
</evidence>
<evidence type="ECO:0000256" key="2">
    <source>
        <dbReference type="ARBA" id="ARBA00012438"/>
    </source>
</evidence>
<keyword evidence="5" id="KW-1185">Reference proteome</keyword>
<dbReference type="RefSeq" id="WP_200234291.1">
    <property type="nucleotide sequence ID" value="NZ_NRRV01000006.1"/>
</dbReference>
<accession>A0ABS1CDF1</accession>
<protein>
    <recommendedName>
        <fullName evidence="2">histidine kinase</fullName>
        <ecNumber evidence="2">2.7.13.3</ecNumber>
    </recommendedName>
</protein>
<evidence type="ECO:0000313" key="5">
    <source>
        <dbReference type="Proteomes" id="UP000748752"/>
    </source>
</evidence>